<keyword evidence="1" id="KW-1133">Transmembrane helix</keyword>
<dbReference type="InterPro" id="IPR011330">
    <property type="entry name" value="Glyco_hydro/deAcase_b/a-brl"/>
</dbReference>
<gene>
    <name evidence="3" type="primary">pdaB</name>
    <name evidence="3" type="ORF">GKZ89_16905</name>
</gene>
<dbReference type="Gene3D" id="3.20.20.370">
    <property type="entry name" value="Glycoside hydrolase/deacetylase"/>
    <property type="match status" value="1"/>
</dbReference>
<keyword evidence="4" id="KW-1185">Reference proteome</keyword>
<evidence type="ECO:0000313" key="4">
    <source>
        <dbReference type="Proteomes" id="UP000434639"/>
    </source>
</evidence>
<evidence type="ECO:0000256" key="1">
    <source>
        <dbReference type="SAM" id="Phobius"/>
    </source>
</evidence>
<name>A0A7X2S7U5_9BACI</name>
<comment type="caution">
    <text evidence="3">The sequence shown here is derived from an EMBL/GenBank/DDBJ whole genome shotgun (WGS) entry which is preliminary data.</text>
</comment>
<dbReference type="RefSeq" id="WP_155113596.1">
    <property type="nucleotide sequence ID" value="NZ_WMIB01000023.1"/>
</dbReference>
<dbReference type="AlphaFoldDB" id="A0A7X2S7U5"/>
<dbReference type="NCBIfam" id="TIGR02764">
    <property type="entry name" value="spore_ybaN_pdaB"/>
    <property type="match status" value="1"/>
</dbReference>
<dbReference type="GO" id="GO:0016810">
    <property type="term" value="F:hydrolase activity, acting on carbon-nitrogen (but not peptide) bonds"/>
    <property type="evidence" value="ECO:0007669"/>
    <property type="project" value="InterPro"/>
</dbReference>
<dbReference type="OrthoDB" id="9806342at2"/>
<reference evidence="3 4" key="1">
    <citation type="journal article" date="2017" name="Int. J. Syst. Evol. Microbiol.">
        <title>Bacillus mangrovi sp. nov., isolated from a sediment sample from a mangrove forest.</title>
        <authorList>
            <person name="Gupta V."/>
            <person name="Singh P.K."/>
            <person name="Korpole S."/>
            <person name="Tanuku N.R.S."/>
            <person name="Pinnaka A.K."/>
        </authorList>
    </citation>
    <scope>NUCLEOTIDE SEQUENCE [LARGE SCALE GENOMIC DNA]</scope>
    <source>
        <strain evidence="3 4">KCTC 33872</strain>
    </source>
</reference>
<organism evidence="3 4">
    <name type="scientific">Metabacillus mangrovi</name>
    <dbReference type="NCBI Taxonomy" id="1491830"/>
    <lineage>
        <taxon>Bacteria</taxon>
        <taxon>Bacillati</taxon>
        <taxon>Bacillota</taxon>
        <taxon>Bacilli</taxon>
        <taxon>Bacillales</taxon>
        <taxon>Bacillaceae</taxon>
        <taxon>Metabacillus</taxon>
    </lineage>
</organism>
<protein>
    <submittedName>
        <fullName evidence="3">Polysaccharide deacetylase family sporulation protein PdaB</fullName>
    </submittedName>
</protein>
<dbReference type="GO" id="GO:0005975">
    <property type="term" value="P:carbohydrate metabolic process"/>
    <property type="evidence" value="ECO:0007669"/>
    <property type="project" value="InterPro"/>
</dbReference>
<dbReference type="PROSITE" id="PS51677">
    <property type="entry name" value="NODB"/>
    <property type="match status" value="1"/>
</dbReference>
<evidence type="ECO:0000259" key="2">
    <source>
        <dbReference type="PROSITE" id="PS51677"/>
    </source>
</evidence>
<dbReference type="PANTHER" id="PTHR10587:SF128">
    <property type="entry name" value="POLYSACCHARIDE DEACETYLASE PDAB-RELATED"/>
    <property type="match status" value="1"/>
</dbReference>
<dbReference type="InterPro" id="IPR014132">
    <property type="entry name" value="PdaB-like"/>
</dbReference>
<feature type="domain" description="NodB homology" evidence="2">
    <location>
        <begin position="57"/>
        <end position="237"/>
    </location>
</feature>
<proteinExistence type="predicted"/>
<dbReference type="InterPro" id="IPR050248">
    <property type="entry name" value="Polysacc_deacetylase_ArnD"/>
</dbReference>
<dbReference type="Pfam" id="PF01522">
    <property type="entry name" value="Polysacc_deac_1"/>
    <property type="match status" value="1"/>
</dbReference>
<dbReference type="SUPFAM" id="SSF88713">
    <property type="entry name" value="Glycoside hydrolase/deacetylase"/>
    <property type="match status" value="1"/>
</dbReference>
<evidence type="ECO:0000313" key="3">
    <source>
        <dbReference type="EMBL" id="MTH55085.1"/>
    </source>
</evidence>
<dbReference type="InterPro" id="IPR002509">
    <property type="entry name" value="NODB_dom"/>
</dbReference>
<accession>A0A7X2S7U5</accession>
<sequence>MNRIYVFHAKRVKQTLIIAIAALFTAGILYVENVVQYPVFSAVTGPKAIYKGPAQGNKVALTFDISWGDEKALPILDALKRSQVTNATFFLSASWAERHPAIVQRIVKDGHQIGSMGYSYKNYTSLKPEEIKRDLMLAQKTFDQLNIKEIKYLRPPTGNFNKQVLEIASMYGLSVVHYSINTDDWRNPGTSQIVQNATEKAAGGDIILLHASDSAKQTKNAVPKILKELRKKGLSNVSINELTADTKAKSAEVK</sequence>
<dbReference type="GO" id="GO:0016020">
    <property type="term" value="C:membrane"/>
    <property type="evidence" value="ECO:0007669"/>
    <property type="project" value="TreeGrafter"/>
</dbReference>
<feature type="transmembrane region" description="Helical" evidence="1">
    <location>
        <begin position="12"/>
        <end position="31"/>
    </location>
</feature>
<dbReference type="EMBL" id="WMIB01000023">
    <property type="protein sequence ID" value="MTH55085.1"/>
    <property type="molecule type" value="Genomic_DNA"/>
</dbReference>
<dbReference type="PANTHER" id="PTHR10587">
    <property type="entry name" value="GLYCOSYL TRANSFERASE-RELATED"/>
    <property type="match status" value="1"/>
</dbReference>
<keyword evidence="1" id="KW-0472">Membrane</keyword>
<dbReference type="Proteomes" id="UP000434639">
    <property type="component" value="Unassembled WGS sequence"/>
</dbReference>
<keyword evidence="1" id="KW-0812">Transmembrane</keyword>